<sequence length="336" mass="36857">MSLYLEHFNLRELPFRLTPAVEFFYRGCVRGETLEALKYAIANGEGIISVVGEVGTGKSMLCRVLMNELKDEVELVYIANPSFSDLEIIYHIAEELALDISGNQHQVARDLQGHLLSLHQQGKKVLVCIDEAQAMPDASLEQIRLLSNLETSTDKIVQIVLFGQPELTEKLSQQHLRQLRERITSAFMLRNLDAKEVKEYINHRLIKAGNSEVADEDSQIFTAGAIRQIAKVSQGISRRINILCDKAMLAAFADNSEVVAASHAQQAARDARYRRLHYEPADGGGTEAAAASGGGRGRALFAIGAACVAIAAVAEVFGIFAVLVASQLTRSTLRPR</sequence>
<keyword evidence="1" id="KW-0472">Membrane</keyword>
<dbReference type="InterPro" id="IPR003593">
    <property type="entry name" value="AAA+_ATPase"/>
</dbReference>
<feature type="transmembrane region" description="Helical" evidence="1">
    <location>
        <begin position="299"/>
        <end position="326"/>
    </location>
</feature>
<evidence type="ECO:0000259" key="2">
    <source>
        <dbReference type="SMART" id="SM00382"/>
    </source>
</evidence>
<keyword evidence="1" id="KW-1133">Transmembrane helix</keyword>
<feature type="domain" description="AAA+ ATPase" evidence="2">
    <location>
        <begin position="44"/>
        <end position="282"/>
    </location>
</feature>
<dbReference type="InterPro" id="IPR027417">
    <property type="entry name" value="P-loop_NTPase"/>
</dbReference>
<keyword evidence="1" id="KW-0812">Transmembrane</keyword>
<feature type="non-terminal residue" evidence="3">
    <location>
        <position position="336"/>
    </location>
</feature>
<comment type="caution">
    <text evidence="3">The sequence shown here is derived from an EMBL/GenBank/DDBJ whole genome shotgun (WGS) entry which is preliminary data.</text>
</comment>
<dbReference type="SMART" id="SM00382">
    <property type="entry name" value="AAA"/>
    <property type="match status" value="1"/>
</dbReference>
<dbReference type="InterPro" id="IPR049945">
    <property type="entry name" value="AAA_22"/>
</dbReference>
<gene>
    <name evidence="3" type="ORF">ISN26_07235</name>
</gene>
<evidence type="ECO:0000313" key="4">
    <source>
        <dbReference type="Proteomes" id="UP000604381"/>
    </source>
</evidence>
<organism evidence="3 4">
    <name type="scientific">Candidatus Amphirhobacter heronislandensis</name>
    <dbReference type="NCBI Taxonomy" id="1732024"/>
    <lineage>
        <taxon>Bacteria</taxon>
        <taxon>Pseudomonadati</taxon>
        <taxon>Pseudomonadota</taxon>
        <taxon>Gammaproteobacteria</taxon>
        <taxon>Candidatus Tethybacterales</taxon>
        <taxon>Candidatus Tethybacteraceae</taxon>
        <taxon>Candidatus Amphirhobacter</taxon>
    </lineage>
</organism>
<dbReference type="Gene3D" id="3.40.50.300">
    <property type="entry name" value="P-loop containing nucleotide triphosphate hydrolases"/>
    <property type="match status" value="1"/>
</dbReference>
<name>A0A930UIG9_9GAMM</name>
<dbReference type="EMBL" id="JADHEI010000053">
    <property type="protein sequence ID" value="MBF2735844.1"/>
    <property type="molecule type" value="Genomic_DNA"/>
</dbReference>
<accession>A0A930UIG9</accession>
<dbReference type="InterPro" id="IPR052026">
    <property type="entry name" value="ExeA_AAA_ATPase_DNA-bind"/>
</dbReference>
<keyword evidence="4" id="KW-1185">Reference proteome</keyword>
<evidence type="ECO:0000313" key="3">
    <source>
        <dbReference type="EMBL" id="MBF2735844.1"/>
    </source>
</evidence>
<dbReference type="AlphaFoldDB" id="A0A930UIG9"/>
<evidence type="ECO:0000256" key="1">
    <source>
        <dbReference type="SAM" id="Phobius"/>
    </source>
</evidence>
<dbReference type="PANTHER" id="PTHR35894:SF1">
    <property type="entry name" value="PHOSPHORIBULOKINASE _ URIDINE KINASE FAMILY"/>
    <property type="match status" value="1"/>
</dbReference>
<dbReference type="SUPFAM" id="SSF52540">
    <property type="entry name" value="P-loop containing nucleoside triphosphate hydrolases"/>
    <property type="match status" value="1"/>
</dbReference>
<proteinExistence type="predicted"/>
<dbReference type="Proteomes" id="UP000604381">
    <property type="component" value="Unassembled WGS sequence"/>
</dbReference>
<dbReference type="Pfam" id="PF13401">
    <property type="entry name" value="AAA_22"/>
    <property type="match status" value="1"/>
</dbReference>
<dbReference type="PANTHER" id="PTHR35894">
    <property type="entry name" value="GENERAL SECRETION PATHWAY PROTEIN A-RELATED"/>
    <property type="match status" value="1"/>
</dbReference>
<dbReference type="GO" id="GO:0016887">
    <property type="term" value="F:ATP hydrolysis activity"/>
    <property type="evidence" value="ECO:0007669"/>
    <property type="project" value="InterPro"/>
</dbReference>
<reference evidence="3" key="1">
    <citation type="submission" date="2020-10" db="EMBL/GenBank/DDBJ databases">
        <title>An improved Amphimedon queenslandica hologenome assembly reveals how three proteobacterial symbionts can extend the metabolic phenotypic of their marine sponge host.</title>
        <authorList>
            <person name="Degnan B."/>
            <person name="Degnan S."/>
            <person name="Xiang X."/>
        </authorList>
    </citation>
    <scope>NUCLEOTIDE SEQUENCE</scope>
    <source>
        <strain evidence="3">AqS2</strain>
    </source>
</reference>
<protein>
    <submittedName>
        <fullName evidence="3">AAA family ATPase</fullName>
    </submittedName>
</protein>